<accession>A0A1B1Y941</accession>
<dbReference type="RefSeq" id="WP_068828350.1">
    <property type="nucleotide sequence ID" value="NZ_CP014224.1"/>
</dbReference>
<organism evidence="2 3">
    <name type="scientific">Wenyingzhuangia fucanilytica</name>
    <dbReference type="NCBI Taxonomy" id="1790137"/>
    <lineage>
        <taxon>Bacteria</taxon>
        <taxon>Pseudomonadati</taxon>
        <taxon>Bacteroidota</taxon>
        <taxon>Flavobacteriia</taxon>
        <taxon>Flavobacteriales</taxon>
        <taxon>Flavobacteriaceae</taxon>
        <taxon>Wenyingzhuangia</taxon>
    </lineage>
</organism>
<reference evidence="2 3" key="1">
    <citation type="submission" date="2016-02" db="EMBL/GenBank/DDBJ databases">
        <authorList>
            <person name="Wen L."/>
            <person name="He K."/>
            <person name="Yang H."/>
        </authorList>
    </citation>
    <scope>NUCLEOTIDE SEQUENCE [LARGE SCALE GENOMIC DNA]</scope>
    <source>
        <strain evidence="2 3">CZ1127</strain>
    </source>
</reference>
<sequence>MKKALYTILLGSSLLLTSCYSTIHTFGEGPQTGQEVKGKNKYLFWGLSPLKTTEPQKMANGSDNFEAKTEFTFVDQLLSIITIGIYGQSTTTVSK</sequence>
<feature type="signal peptide" evidence="1">
    <location>
        <begin position="1"/>
        <end position="23"/>
    </location>
</feature>
<evidence type="ECO:0008006" key="4">
    <source>
        <dbReference type="Google" id="ProtNLM"/>
    </source>
</evidence>
<dbReference type="KEGG" id="wfu:AXE80_13715"/>
<gene>
    <name evidence="2" type="ORF">AXE80_13715</name>
</gene>
<name>A0A1B1Y941_9FLAO</name>
<evidence type="ECO:0000313" key="3">
    <source>
        <dbReference type="Proteomes" id="UP000092967"/>
    </source>
</evidence>
<keyword evidence="1" id="KW-0732">Signal</keyword>
<evidence type="ECO:0000313" key="2">
    <source>
        <dbReference type="EMBL" id="ANW97285.1"/>
    </source>
</evidence>
<feature type="chain" id="PRO_5008532729" description="Bor protein" evidence="1">
    <location>
        <begin position="24"/>
        <end position="95"/>
    </location>
</feature>
<dbReference type="EMBL" id="CP014224">
    <property type="protein sequence ID" value="ANW97285.1"/>
    <property type="molecule type" value="Genomic_DNA"/>
</dbReference>
<dbReference type="OrthoDB" id="1453440at2"/>
<proteinExistence type="predicted"/>
<dbReference type="AlphaFoldDB" id="A0A1B1Y941"/>
<keyword evidence="3" id="KW-1185">Reference proteome</keyword>
<protein>
    <recommendedName>
        <fullName evidence="4">Bor protein</fullName>
    </recommendedName>
</protein>
<dbReference type="Proteomes" id="UP000092967">
    <property type="component" value="Chromosome"/>
</dbReference>
<dbReference type="STRING" id="1790137.AXE80_13715"/>
<dbReference type="InterPro" id="IPR010438">
    <property type="entry name" value="Lambda_Bor"/>
</dbReference>
<dbReference type="Pfam" id="PF06291">
    <property type="entry name" value="Lambda_Bor"/>
    <property type="match status" value="1"/>
</dbReference>
<dbReference type="PROSITE" id="PS51257">
    <property type="entry name" value="PROKAR_LIPOPROTEIN"/>
    <property type="match status" value="1"/>
</dbReference>
<evidence type="ECO:0000256" key="1">
    <source>
        <dbReference type="SAM" id="SignalP"/>
    </source>
</evidence>